<proteinExistence type="predicted"/>
<gene>
    <name evidence="2" type="ORF">RO03_11350</name>
</gene>
<evidence type="ECO:0000256" key="1">
    <source>
        <dbReference type="SAM" id="Phobius"/>
    </source>
</evidence>
<dbReference type="Proteomes" id="UP000054800">
    <property type="component" value="Unassembled WGS sequence"/>
</dbReference>
<keyword evidence="1" id="KW-0472">Membrane</keyword>
<organism evidence="2 3">
    <name type="scientific">Fusobacterium nucleatum subsp. nucleatum</name>
    <dbReference type="NCBI Taxonomy" id="76856"/>
    <lineage>
        <taxon>Bacteria</taxon>
        <taxon>Fusobacteriati</taxon>
        <taxon>Fusobacteriota</taxon>
        <taxon>Fusobacteriia</taxon>
        <taxon>Fusobacteriales</taxon>
        <taxon>Fusobacteriaceae</taxon>
        <taxon>Fusobacterium</taxon>
    </lineage>
</organism>
<dbReference type="AlphaFoldDB" id="A0A101K4W8"/>
<keyword evidence="1" id="KW-1133">Transmembrane helix</keyword>
<accession>A0A101K4W8</accession>
<dbReference type="EMBL" id="LMVH01000003">
    <property type="protein sequence ID" value="KUL97588.1"/>
    <property type="molecule type" value="Genomic_DNA"/>
</dbReference>
<protein>
    <submittedName>
        <fullName evidence="2">Uncharacterized protein</fullName>
    </submittedName>
</protein>
<sequence>MEERVVKKVILILLFLLIYIQIFSLQSKKNLVKIDIIGKSGIKSYYVNFSNEQNLDSFEIYDTLD</sequence>
<keyword evidence="1" id="KW-0812">Transmembrane</keyword>
<reference evidence="2 3" key="1">
    <citation type="submission" date="2015-10" db="EMBL/GenBank/DDBJ databases">
        <authorList>
            <person name="Gilbert D.G."/>
        </authorList>
    </citation>
    <scope>NUCLEOTIDE SEQUENCE [LARGE SCALE GENOMIC DNA]</scope>
    <source>
        <strain evidence="2 3">ChDC F311</strain>
    </source>
</reference>
<evidence type="ECO:0000313" key="2">
    <source>
        <dbReference type="EMBL" id="KUL97588.1"/>
    </source>
</evidence>
<name>A0A101K4W8_FUSNC</name>
<feature type="transmembrane region" description="Helical" evidence="1">
    <location>
        <begin position="6"/>
        <end position="25"/>
    </location>
</feature>
<evidence type="ECO:0000313" key="3">
    <source>
        <dbReference type="Proteomes" id="UP000054800"/>
    </source>
</evidence>
<comment type="caution">
    <text evidence="2">The sequence shown here is derived from an EMBL/GenBank/DDBJ whole genome shotgun (WGS) entry which is preliminary data.</text>
</comment>